<feature type="chain" id="PRO_5026684769" evidence="2">
    <location>
        <begin position="35"/>
        <end position="203"/>
    </location>
</feature>
<dbReference type="GeneID" id="115622783"/>
<keyword evidence="3" id="KW-1185">Reference proteome</keyword>
<evidence type="ECO:0000256" key="1">
    <source>
        <dbReference type="SAM" id="MobiDB-lite"/>
    </source>
</evidence>
<proteinExistence type="predicted"/>
<evidence type="ECO:0000256" key="2">
    <source>
        <dbReference type="SAM" id="SignalP"/>
    </source>
</evidence>
<protein>
    <submittedName>
        <fullName evidence="4">H/ACA ribonucleoprotein complex subunit GAR1</fullName>
    </submittedName>
</protein>
<reference evidence="4" key="1">
    <citation type="submission" date="2025-08" db="UniProtKB">
        <authorList>
            <consortium name="RefSeq"/>
        </authorList>
    </citation>
    <scope>IDENTIFICATION</scope>
    <source>
        <strain evidence="4">11010-0011.00</strain>
        <tissue evidence="4">Whole body</tissue>
    </source>
</reference>
<dbReference type="Proteomes" id="UP000504634">
    <property type="component" value="Unplaced"/>
</dbReference>
<feature type="region of interest" description="Disordered" evidence="1">
    <location>
        <begin position="37"/>
        <end position="203"/>
    </location>
</feature>
<sequence>MAKRHSKIIFQVVMRWIFIFALLVIIGLDNEGQAEQISEETSVARGPEIGPRQTRKSKRKTTVIPDDKMSGEDIHPTDRVQTKNRPSTKLVRLKNPEAPPAITQRTVAHRRGCGGARGAPGASGGRRPGGQGGNGGGCNGCSGRPGGKGGRPGGKGASSGGNGGNGGASGGNGGTGGNGGSAGSPGAPGAPGKTREGSPFSFK</sequence>
<organism evidence="3 4">
    <name type="scientific">Drosophila lebanonensis</name>
    <name type="common">Fruit fly</name>
    <name type="synonym">Scaptodrosophila lebanonensis</name>
    <dbReference type="NCBI Taxonomy" id="7225"/>
    <lineage>
        <taxon>Eukaryota</taxon>
        <taxon>Metazoa</taxon>
        <taxon>Ecdysozoa</taxon>
        <taxon>Arthropoda</taxon>
        <taxon>Hexapoda</taxon>
        <taxon>Insecta</taxon>
        <taxon>Pterygota</taxon>
        <taxon>Neoptera</taxon>
        <taxon>Endopterygota</taxon>
        <taxon>Diptera</taxon>
        <taxon>Brachycera</taxon>
        <taxon>Muscomorpha</taxon>
        <taxon>Ephydroidea</taxon>
        <taxon>Drosophilidae</taxon>
        <taxon>Scaptodrosophila</taxon>
    </lineage>
</organism>
<feature type="compositionally biased region" description="Gly residues" evidence="1">
    <location>
        <begin position="113"/>
        <end position="183"/>
    </location>
</feature>
<keyword evidence="2" id="KW-0732">Signal</keyword>
<dbReference type="AlphaFoldDB" id="A0A6J2TBE9"/>
<dbReference type="RefSeq" id="XP_030372700.1">
    <property type="nucleotide sequence ID" value="XM_030516840.1"/>
</dbReference>
<accession>A0A6J2TBE9</accession>
<name>A0A6J2TBE9_DROLE</name>
<evidence type="ECO:0000313" key="4">
    <source>
        <dbReference type="RefSeq" id="XP_030372700.1"/>
    </source>
</evidence>
<feature type="signal peptide" evidence="2">
    <location>
        <begin position="1"/>
        <end position="34"/>
    </location>
</feature>
<feature type="compositionally biased region" description="Basic and acidic residues" evidence="1">
    <location>
        <begin position="65"/>
        <end position="81"/>
    </location>
</feature>
<evidence type="ECO:0000313" key="3">
    <source>
        <dbReference type="Proteomes" id="UP000504634"/>
    </source>
</evidence>
<keyword evidence="4" id="KW-0687">Ribonucleoprotein</keyword>
<gene>
    <name evidence="4" type="primary">LOC115622783</name>
</gene>
<dbReference type="GO" id="GO:1990904">
    <property type="term" value="C:ribonucleoprotein complex"/>
    <property type="evidence" value="ECO:0007669"/>
    <property type="project" value="UniProtKB-KW"/>
</dbReference>